<proteinExistence type="predicted"/>
<dbReference type="InterPro" id="IPR025491">
    <property type="entry name" value="DUF4382"/>
</dbReference>
<name>A0ABS8ADU8_9BACT</name>
<evidence type="ECO:0000259" key="1">
    <source>
        <dbReference type="Pfam" id="PF14321"/>
    </source>
</evidence>
<dbReference type="EMBL" id="JAJADQ010000006">
    <property type="protein sequence ID" value="MCB2378585.1"/>
    <property type="molecule type" value="Genomic_DNA"/>
</dbReference>
<evidence type="ECO:0000313" key="2">
    <source>
        <dbReference type="EMBL" id="MCB2378585.1"/>
    </source>
</evidence>
<comment type="caution">
    <text evidence="2">The sequence shown here is derived from an EMBL/GenBank/DDBJ whole genome shotgun (WGS) entry which is preliminary data.</text>
</comment>
<reference evidence="2" key="1">
    <citation type="submission" date="2021-10" db="EMBL/GenBank/DDBJ databases">
        <authorList>
            <person name="Dean J.D."/>
            <person name="Kim M.K."/>
            <person name="Newey C.N."/>
            <person name="Stoker T.S."/>
            <person name="Thompson D.W."/>
            <person name="Grose J.H."/>
        </authorList>
    </citation>
    <scope>NUCLEOTIDE SEQUENCE</scope>
    <source>
        <strain evidence="2">BT635</strain>
    </source>
</reference>
<dbReference type="Proteomes" id="UP001165297">
    <property type="component" value="Unassembled WGS sequence"/>
</dbReference>
<dbReference type="Pfam" id="PF14321">
    <property type="entry name" value="DUF4382"/>
    <property type="match status" value="1"/>
</dbReference>
<evidence type="ECO:0000313" key="3">
    <source>
        <dbReference type="Proteomes" id="UP001165297"/>
    </source>
</evidence>
<feature type="domain" description="DUF4382" evidence="1">
    <location>
        <begin position="47"/>
        <end position="177"/>
    </location>
</feature>
<organism evidence="2 3">
    <name type="scientific">Hymenobacter nitidus</name>
    <dbReference type="NCBI Taxonomy" id="2880929"/>
    <lineage>
        <taxon>Bacteria</taxon>
        <taxon>Pseudomonadati</taxon>
        <taxon>Bacteroidota</taxon>
        <taxon>Cytophagia</taxon>
        <taxon>Cytophagales</taxon>
        <taxon>Hymenobacteraceae</taxon>
        <taxon>Hymenobacter</taxon>
    </lineage>
</organism>
<dbReference type="PROSITE" id="PS51257">
    <property type="entry name" value="PROKAR_LIPOPROTEIN"/>
    <property type="match status" value="1"/>
</dbReference>
<protein>
    <submittedName>
        <fullName evidence="2">DUF4382 domain-containing protein</fullName>
    </submittedName>
</protein>
<sequence>MKTHLLCSGLLTAAVFLTSCEDALKDVAAPAAQTTAQDAKKEKESAGAYQAVSVDIQRIEVSQDADERTLSWTTLTDVQPGVRNLLNSATLASPLFTTSGFQAGTVKQVRLVLGANNTITLSNGRVVALDTPSGSTSGLKVKVNARVGGGLQYAVLVGIDPNWQVVAKGNGTYGLKPVLEGYVAQTSTGNGGGGETEARTQR</sequence>
<dbReference type="RefSeq" id="WP_226186437.1">
    <property type="nucleotide sequence ID" value="NZ_JAJADQ010000006.1"/>
</dbReference>
<gene>
    <name evidence="2" type="ORF">LGH70_13375</name>
</gene>
<keyword evidence="3" id="KW-1185">Reference proteome</keyword>
<accession>A0ABS8ADU8</accession>